<sequence length="75" mass="7880">MAIRFPSAAGQDLERRNRAPETEGSGADLMPSTEPPTQLLLVLEFDTGAIAARDADVGGTAVFMEAANTWAVDTS</sequence>
<protein>
    <submittedName>
        <fullName evidence="2">Uncharacterized protein</fullName>
    </submittedName>
</protein>
<feature type="compositionally biased region" description="Basic and acidic residues" evidence="1">
    <location>
        <begin position="12"/>
        <end position="21"/>
    </location>
</feature>
<evidence type="ECO:0000313" key="2">
    <source>
        <dbReference type="EMBL" id="EMS67215.1"/>
    </source>
</evidence>
<proteinExistence type="predicted"/>
<dbReference type="AlphaFoldDB" id="M8AQ34"/>
<reference evidence="2" key="1">
    <citation type="journal article" date="2013" name="Nature">
        <title>Draft genome of the wheat A-genome progenitor Triticum urartu.</title>
        <authorList>
            <person name="Ling H.Q."/>
            <person name="Zhao S."/>
            <person name="Liu D."/>
            <person name="Wang J."/>
            <person name="Sun H."/>
            <person name="Zhang C."/>
            <person name="Fan H."/>
            <person name="Li D."/>
            <person name="Dong L."/>
            <person name="Tao Y."/>
            <person name="Gao C."/>
            <person name="Wu H."/>
            <person name="Li Y."/>
            <person name="Cui Y."/>
            <person name="Guo X."/>
            <person name="Zheng S."/>
            <person name="Wang B."/>
            <person name="Yu K."/>
            <person name="Liang Q."/>
            <person name="Yang W."/>
            <person name="Lou X."/>
            <person name="Chen J."/>
            <person name="Feng M."/>
            <person name="Jian J."/>
            <person name="Zhang X."/>
            <person name="Luo G."/>
            <person name="Jiang Y."/>
            <person name="Liu J."/>
            <person name="Wang Z."/>
            <person name="Sha Y."/>
            <person name="Zhang B."/>
            <person name="Wu H."/>
            <person name="Tang D."/>
            <person name="Shen Q."/>
            <person name="Xue P."/>
            <person name="Zou S."/>
            <person name="Wang X."/>
            <person name="Liu X."/>
            <person name="Wang F."/>
            <person name="Yang Y."/>
            <person name="An X."/>
            <person name="Dong Z."/>
            <person name="Zhang K."/>
            <person name="Zhang X."/>
            <person name="Luo M.C."/>
            <person name="Dvorak J."/>
            <person name="Tong Y."/>
            <person name="Wang J."/>
            <person name="Yang H."/>
            <person name="Li Z."/>
            <person name="Wang D."/>
            <person name="Zhang A."/>
            <person name="Wang J."/>
        </authorList>
    </citation>
    <scope>NUCLEOTIDE SEQUENCE</scope>
</reference>
<evidence type="ECO:0000256" key="1">
    <source>
        <dbReference type="SAM" id="MobiDB-lite"/>
    </source>
</evidence>
<feature type="region of interest" description="Disordered" evidence="1">
    <location>
        <begin position="1"/>
        <end position="35"/>
    </location>
</feature>
<organism evidence="2">
    <name type="scientific">Triticum urartu</name>
    <name type="common">Red wild einkorn</name>
    <name type="synonym">Crithodium urartu</name>
    <dbReference type="NCBI Taxonomy" id="4572"/>
    <lineage>
        <taxon>Eukaryota</taxon>
        <taxon>Viridiplantae</taxon>
        <taxon>Streptophyta</taxon>
        <taxon>Embryophyta</taxon>
        <taxon>Tracheophyta</taxon>
        <taxon>Spermatophyta</taxon>
        <taxon>Magnoliopsida</taxon>
        <taxon>Liliopsida</taxon>
        <taxon>Poales</taxon>
        <taxon>Poaceae</taxon>
        <taxon>BOP clade</taxon>
        <taxon>Pooideae</taxon>
        <taxon>Triticodae</taxon>
        <taxon>Triticeae</taxon>
        <taxon>Triticinae</taxon>
        <taxon>Triticum</taxon>
    </lineage>
</organism>
<gene>
    <name evidence="2" type="ORF">TRIUR3_04373</name>
</gene>
<name>M8AQ34_TRIUA</name>
<dbReference type="EMBL" id="KD021979">
    <property type="protein sequence ID" value="EMS67215.1"/>
    <property type="molecule type" value="Genomic_DNA"/>
</dbReference>
<accession>M8AQ34</accession>